<evidence type="ECO:0000256" key="1">
    <source>
        <dbReference type="ARBA" id="ARBA00004613"/>
    </source>
</evidence>
<organism evidence="4">
    <name type="scientific">Octopus bimaculoides</name>
    <name type="common">California two-spotted octopus</name>
    <dbReference type="NCBI Taxonomy" id="37653"/>
    <lineage>
        <taxon>Eukaryota</taxon>
        <taxon>Metazoa</taxon>
        <taxon>Spiralia</taxon>
        <taxon>Lophotrochozoa</taxon>
        <taxon>Mollusca</taxon>
        <taxon>Cephalopoda</taxon>
        <taxon>Coleoidea</taxon>
        <taxon>Octopodiformes</taxon>
        <taxon>Octopoda</taxon>
        <taxon>Incirrata</taxon>
        <taxon>Octopodidae</taxon>
        <taxon>Octopus</taxon>
    </lineage>
</organism>
<dbReference type="InterPro" id="IPR004153">
    <property type="entry name" value="CXCXC_repeat"/>
</dbReference>
<dbReference type="AlphaFoldDB" id="A0A0L8HGJ5"/>
<dbReference type="GO" id="GO:0005576">
    <property type="term" value="C:extracellular region"/>
    <property type="evidence" value="ECO:0007669"/>
    <property type="project" value="UniProtKB-SubCell"/>
</dbReference>
<evidence type="ECO:0000313" key="4">
    <source>
        <dbReference type="EMBL" id="KOF88357.1"/>
    </source>
</evidence>
<accession>A0A0L8HGJ5</accession>
<gene>
    <name evidence="4" type="ORF">OCBIM_22015068mg</name>
</gene>
<reference evidence="4" key="1">
    <citation type="submission" date="2015-07" db="EMBL/GenBank/DDBJ databases">
        <title>MeaNS - Measles Nucleotide Surveillance Program.</title>
        <authorList>
            <person name="Tran T."/>
            <person name="Druce J."/>
        </authorList>
    </citation>
    <scope>NUCLEOTIDE SEQUENCE</scope>
    <source>
        <strain evidence="4">UCB-OBI-ISO-001</strain>
        <tissue evidence="4">Gonad</tissue>
    </source>
</reference>
<sequence length="73" mass="8718">MGMHKNNKVYFEPMSYDQLDIAAKFHSDYNLLSFIWKQYTGKCSSKYTNRYLQPHTCACVCKEYIYPYCIIPN</sequence>
<evidence type="ECO:0000256" key="3">
    <source>
        <dbReference type="ARBA" id="ARBA00022729"/>
    </source>
</evidence>
<keyword evidence="2" id="KW-0964">Secreted</keyword>
<keyword evidence="3" id="KW-0732">Signal</keyword>
<comment type="subcellular location">
    <subcellularLocation>
        <location evidence="1">Secreted</location>
    </subcellularLocation>
</comment>
<dbReference type="Pfam" id="PF03128">
    <property type="entry name" value="CXCXC"/>
    <property type="match status" value="1"/>
</dbReference>
<name>A0A0L8HGJ5_OCTBM</name>
<dbReference type="EMBL" id="KQ418194">
    <property type="protein sequence ID" value="KOF88357.1"/>
    <property type="molecule type" value="Genomic_DNA"/>
</dbReference>
<evidence type="ECO:0000256" key="2">
    <source>
        <dbReference type="ARBA" id="ARBA00022525"/>
    </source>
</evidence>
<protein>
    <submittedName>
        <fullName evidence="4">Uncharacterized protein</fullName>
    </submittedName>
</protein>
<proteinExistence type="predicted"/>